<organism evidence="1 2">
    <name type="scientific">Panicum hallii var. hallii</name>
    <dbReference type="NCBI Taxonomy" id="1504633"/>
    <lineage>
        <taxon>Eukaryota</taxon>
        <taxon>Viridiplantae</taxon>
        <taxon>Streptophyta</taxon>
        <taxon>Embryophyta</taxon>
        <taxon>Tracheophyta</taxon>
        <taxon>Spermatophyta</taxon>
        <taxon>Magnoliopsida</taxon>
        <taxon>Liliopsida</taxon>
        <taxon>Poales</taxon>
        <taxon>Poaceae</taxon>
        <taxon>PACMAD clade</taxon>
        <taxon>Panicoideae</taxon>
        <taxon>Panicodae</taxon>
        <taxon>Paniceae</taxon>
        <taxon>Panicinae</taxon>
        <taxon>Panicum</taxon>
        <taxon>Panicum sect. Panicum</taxon>
    </lineage>
</organism>
<name>A0A2T7DT89_9POAL</name>
<sequence>MELIRRVFMMVVDPVSITDLEWGGGEQGNRSLFLFFTSCLPVLLRSILHMQRWWWRLPEPREVVAMAPLGYGGPAAACRASLADHMHRYIRTTMIGGRRIDSIQKLKATCW</sequence>
<dbReference type="EMBL" id="CM009753">
    <property type="protein sequence ID" value="PUZ58780.1"/>
    <property type="molecule type" value="Genomic_DNA"/>
</dbReference>
<keyword evidence="2" id="KW-1185">Reference proteome</keyword>
<protein>
    <submittedName>
        <fullName evidence="1">Uncharacterized protein</fullName>
    </submittedName>
</protein>
<dbReference type="AlphaFoldDB" id="A0A2T7DT89"/>
<evidence type="ECO:0000313" key="2">
    <source>
        <dbReference type="Proteomes" id="UP000244336"/>
    </source>
</evidence>
<proteinExistence type="predicted"/>
<dbReference type="Proteomes" id="UP000244336">
    <property type="component" value="Chromosome 5"/>
</dbReference>
<gene>
    <name evidence="1" type="ORF">GQ55_5G535300</name>
</gene>
<dbReference type="Gramene" id="PUZ58780">
    <property type="protein sequence ID" value="PUZ58780"/>
    <property type="gene ID" value="GQ55_5G535300"/>
</dbReference>
<evidence type="ECO:0000313" key="1">
    <source>
        <dbReference type="EMBL" id="PUZ58780.1"/>
    </source>
</evidence>
<reference evidence="1 2" key="1">
    <citation type="submission" date="2018-04" db="EMBL/GenBank/DDBJ databases">
        <title>WGS assembly of Panicum hallii var. hallii HAL2.</title>
        <authorList>
            <person name="Lovell J."/>
            <person name="Jenkins J."/>
            <person name="Lowry D."/>
            <person name="Mamidi S."/>
            <person name="Sreedasyam A."/>
            <person name="Weng X."/>
            <person name="Barry K."/>
            <person name="Bonette J."/>
            <person name="Campitelli B."/>
            <person name="Daum C."/>
            <person name="Gordon S."/>
            <person name="Gould B."/>
            <person name="Lipzen A."/>
            <person name="MacQueen A."/>
            <person name="Palacio-Mejia J."/>
            <person name="Plott C."/>
            <person name="Shakirov E."/>
            <person name="Shu S."/>
            <person name="Yoshinaga Y."/>
            <person name="Zane M."/>
            <person name="Rokhsar D."/>
            <person name="Grimwood J."/>
            <person name="Schmutz J."/>
            <person name="Juenger T."/>
        </authorList>
    </citation>
    <scope>NUCLEOTIDE SEQUENCE [LARGE SCALE GENOMIC DNA]</scope>
    <source>
        <strain evidence="2">cv. HAL2</strain>
    </source>
</reference>
<accession>A0A2T7DT89</accession>